<dbReference type="RefSeq" id="WP_143412434.1">
    <property type="nucleotide sequence ID" value="NZ_JAERLU010000020.1"/>
</dbReference>
<proteinExistence type="predicted"/>
<dbReference type="EMBL" id="BSNV01000047">
    <property type="protein sequence ID" value="GLQ67060.1"/>
    <property type="molecule type" value="Genomic_DNA"/>
</dbReference>
<evidence type="ECO:0000313" key="1">
    <source>
        <dbReference type="EMBL" id="GLQ67060.1"/>
    </source>
</evidence>
<evidence type="ECO:0000313" key="2">
    <source>
        <dbReference type="Proteomes" id="UP001156629"/>
    </source>
</evidence>
<dbReference type="Pfam" id="PF17419">
    <property type="entry name" value="MauJ"/>
    <property type="match status" value="1"/>
</dbReference>
<gene>
    <name evidence="1" type="ORF">GCM10007870_26450</name>
</gene>
<reference evidence="2" key="1">
    <citation type="journal article" date="2019" name="Int. J. Syst. Evol. Microbiol.">
        <title>The Global Catalogue of Microorganisms (GCM) 10K type strain sequencing project: providing services to taxonomists for standard genome sequencing and annotation.</title>
        <authorList>
            <consortium name="The Broad Institute Genomics Platform"/>
            <consortium name="The Broad Institute Genome Sequencing Center for Infectious Disease"/>
            <person name="Wu L."/>
            <person name="Ma J."/>
        </authorList>
    </citation>
    <scope>NUCLEOTIDE SEQUENCE [LARGE SCALE GENOMIC DNA]</scope>
    <source>
        <strain evidence="2">NBRC 3266</strain>
    </source>
</reference>
<sequence>MVNKKPSDTSTRMGSEFIFENLGWPGTQHELSFCLQTPDCTKTDAERLQDNTERPFEVTALLSKSPFSAGSLKTKYDATDGNSYFTFLSPRMTVDTPWGAVNVYKNESDEASMISMKVQAHTARNALDSMQLAASAVLDYWSFESAVPAYIMHFRAHDITNEVEVFRVSAPFRVKPIGADDTEMPTPLRPVLALYREGLGSGSPVYKFFCFYKILEGYFKRLKPELATLFRESDIAYPGLKEVVPTFDDLDPIFSHYIGKNIKQFFDKVLTKQFRDAVAHFEKDGCSPLLMNTPDNTIGFHQVSTAAEICARTVIQSYHEVFFIGRDAGLDINSLIPLQKQ</sequence>
<accession>A0ABQ5WVI9</accession>
<dbReference type="Proteomes" id="UP001156629">
    <property type="component" value="Unassembled WGS sequence"/>
</dbReference>
<comment type="caution">
    <text evidence="1">The sequence shown here is derived from an EMBL/GenBank/DDBJ whole genome shotgun (WGS) entry which is preliminary data.</text>
</comment>
<protein>
    <submittedName>
        <fullName evidence="1">Uncharacterized protein</fullName>
    </submittedName>
</protein>
<dbReference type="InterPro" id="IPR035383">
    <property type="entry name" value="MauJ"/>
</dbReference>
<name>A0ABQ5WVI9_9PROT</name>
<organism evidence="1 2">
    <name type="scientific">Gluconobacter kondonii</name>
    <dbReference type="NCBI Taxonomy" id="941463"/>
    <lineage>
        <taxon>Bacteria</taxon>
        <taxon>Pseudomonadati</taxon>
        <taxon>Pseudomonadota</taxon>
        <taxon>Alphaproteobacteria</taxon>
        <taxon>Acetobacterales</taxon>
        <taxon>Acetobacteraceae</taxon>
        <taxon>Gluconobacter</taxon>
    </lineage>
</organism>
<keyword evidence="2" id="KW-1185">Reference proteome</keyword>